<organism evidence="4 5">
    <name type="scientific">Segatella copri</name>
    <dbReference type="NCBI Taxonomy" id="165179"/>
    <lineage>
        <taxon>Bacteria</taxon>
        <taxon>Pseudomonadati</taxon>
        <taxon>Bacteroidota</taxon>
        <taxon>Bacteroidia</taxon>
        <taxon>Bacteroidales</taxon>
        <taxon>Prevotellaceae</taxon>
        <taxon>Segatella</taxon>
    </lineage>
</organism>
<proteinExistence type="predicted"/>
<sequence>MGFFSKILGGNDSQTIVRCDEAEFLIWKYQGGAVKSGTSIIVKDGEVAVLVGSSQTTIEGPANTTASEDLSEVFFINLAGSNVVRFAVPYFGVNDPRYPDLNVPVAVRGSINFNIEDYKGFIRMHRLVGFDMEAFQKKIKDAVIKYVKSVVSNIPTDHSIPVVQMEKKILEIGEILNQYLKQRLAIDFAINVRAVDLNAIEYDADDESYKQLRALTQGQAAEMSQTQHKINMDQMKAQSQLNIDAMRETQKQDLYNRGANLDMDRQMRAQDIKDRGEKMRIQRDLGEKAYNAQIDEMQKSGRMAMGGMPNMGQPVGGFNPSGINGISGPKPAAQIGQPSGINMSGGINSGTPTPPPAPQVPPQIPQVSIYVAIGGQTQGPFDYNMLKEMVRTGGLTAQTLVWKEGINWTPAIQVPEVASILNAPQTPPPPTSAVPPTPPTPPGVPPTL</sequence>
<evidence type="ECO:0000259" key="3">
    <source>
        <dbReference type="Pfam" id="PF14237"/>
    </source>
</evidence>
<dbReference type="EMBL" id="VZAD01000013">
    <property type="protein sequence ID" value="MQP10606.1"/>
    <property type="molecule type" value="Genomic_DNA"/>
</dbReference>
<dbReference type="Pfam" id="PF14237">
    <property type="entry name" value="GYF_2"/>
    <property type="match status" value="1"/>
</dbReference>
<gene>
    <name evidence="4" type="ORF">F7D20_01205</name>
</gene>
<dbReference type="InterPro" id="IPR025640">
    <property type="entry name" value="GYF_2"/>
</dbReference>
<feature type="region of interest" description="Disordered" evidence="1">
    <location>
        <begin position="421"/>
        <end position="448"/>
    </location>
</feature>
<name>A0A6A7W8A1_9BACT</name>
<evidence type="ECO:0000256" key="1">
    <source>
        <dbReference type="SAM" id="MobiDB-lite"/>
    </source>
</evidence>
<accession>A0A6A7W8A1</accession>
<dbReference type="Proteomes" id="UP000384372">
    <property type="component" value="Unassembled WGS sequence"/>
</dbReference>
<reference evidence="4 5" key="1">
    <citation type="submission" date="2019-09" db="EMBL/GenBank/DDBJ databases">
        <title>Distinct polysaccharide growth profiles of human intestinal Prevotella copri isolates.</title>
        <authorList>
            <person name="Fehlner-Peach H."/>
            <person name="Magnabosco C."/>
            <person name="Raghavan V."/>
            <person name="Scher J.U."/>
            <person name="Tett A."/>
            <person name="Cox L.M."/>
            <person name="Gottsegen C."/>
            <person name="Watters A."/>
            <person name="Wiltshire- Gordon J.D."/>
            <person name="Segata N."/>
            <person name="Bonneau R."/>
            <person name="Littman D.R."/>
        </authorList>
    </citation>
    <scope>NUCLEOTIDE SEQUENCE [LARGE SCALE GENOMIC DNA]</scope>
    <source>
        <strain evidence="5">iAQ1173</strain>
    </source>
</reference>
<dbReference type="AlphaFoldDB" id="A0A6A7W8A1"/>
<comment type="caution">
    <text evidence="4">The sequence shown here is derived from an EMBL/GenBank/DDBJ whole genome shotgun (WGS) entry which is preliminary data.</text>
</comment>
<feature type="domain" description="SPFH" evidence="2">
    <location>
        <begin position="70"/>
        <end position="201"/>
    </location>
</feature>
<feature type="compositionally biased region" description="Pro residues" evidence="1">
    <location>
        <begin position="425"/>
        <end position="448"/>
    </location>
</feature>
<dbReference type="InterPro" id="IPR033880">
    <property type="entry name" value="SPFH_YdjI"/>
</dbReference>
<evidence type="ECO:0000259" key="2">
    <source>
        <dbReference type="Pfam" id="PF13421"/>
    </source>
</evidence>
<protein>
    <submittedName>
        <fullName evidence="4">DUF4339 domain-containing protein</fullName>
    </submittedName>
</protein>
<feature type="domain" description="GYF" evidence="3">
    <location>
        <begin position="370"/>
        <end position="416"/>
    </location>
</feature>
<dbReference type="Pfam" id="PF13421">
    <property type="entry name" value="Band_7_1"/>
    <property type="match status" value="1"/>
</dbReference>
<dbReference type="RefSeq" id="WP_158462435.1">
    <property type="nucleotide sequence ID" value="NZ_VZAD01000013.1"/>
</dbReference>
<dbReference type="OrthoDB" id="174139at2"/>
<evidence type="ECO:0000313" key="4">
    <source>
        <dbReference type="EMBL" id="MQP10606.1"/>
    </source>
</evidence>
<keyword evidence="5" id="KW-1185">Reference proteome</keyword>
<evidence type="ECO:0000313" key="5">
    <source>
        <dbReference type="Proteomes" id="UP000384372"/>
    </source>
</evidence>